<dbReference type="EMBL" id="ATLV01026902">
    <property type="status" value="NOT_ANNOTATED_CDS"/>
    <property type="molecule type" value="Genomic_DNA"/>
</dbReference>
<sequence>MASGTCLREPEDLVQYAMPRANRIVSGKAGTFRLRRFGADRAPSRLGTCPHRNADDCRNDDSMEQPLALAFGTLVTNMATATGRRTKEGVRSIDASSLCWQQHVPVELVFWPIVFHRRGFVDGKEARRSQKTDREKATMITQWAHYGIWQSEMEVTFELCAISTIPDEPGVASSSDRPHAKSSMNDRWVTTAGRCSMTREEVVFATSLIGFLPCTTIPQNNPSMSNFNRLVQDL</sequence>
<keyword evidence="3" id="KW-1185">Reference proteome</keyword>
<accession>A0A084WTN4</accession>
<name>A0A084WTN4_ANOSI</name>
<evidence type="ECO:0000313" key="1">
    <source>
        <dbReference type="EMBL" id="KFB53578.1"/>
    </source>
</evidence>
<dbReference type="EMBL" id="KE525420">
    <property type="protein sequence ID" value="KFB53578.1"/>
    <property type="molecule type" value="Genomic_DNA"/>
</dbReference>
<dbReference type="AlphaFoldDB" id="A0A084WTN4"/>
<dbReference type="Proteomes" id="UP000030765">
    <property type="component" value="Unassembled WGS sequence"/>
</dbReference>
<evidence type="ECO:0000313" key="3">
    <source>
        <dbReference type="Proteomes" id="UP000030765"/>
    </source>
</evidence>
<proteinExistence type="predicted"/>
<gene>
    <name evidence="1" type="ORF">ZHAS_00021813</name>
</gene>
<organism evidence="1">
    <name type="scientific">Anopheles sinensis</name>
    <name type="common">Mosquito</name>
    <dbReference type="NCBI Taxonomy" id="74873"/>
    <lineage>
        <taxon>Eukaryota</taxon>
        <taxon>Metazoa</taxon>
        <taxon>Ecdysozoa</taxon>
        <taxon>Arthropoda</taxon>
        <taxon>Hexapoda</taxon>
        <taxon>Insecta</taxon>
        <taxon>Pterygota</taxon>
        <taxon>Neoptera</taxon>
        <taxon>Endopterygota</taxon>
        <taxon>Diptera</taxon>
        <taxon>Nematocera</taxon>
        <taxon>Culicoidea</taxon>
        <taxon>Culicidae</taxon>
        <taxon>Anophelinae</taxon>
        <taxon>Anopheles</taxon>
    </lineage>
</organism>
<dbReference type="EnsemblMetazoa" id="ASIC021813-RA">
    <property type="protein sequence ID" value="ASIC021813-PA"/>
    <property type="gene ID" value="ASIC021813"/>
</dbReference>
<reference evidence="2" key="2">
    <citation type="submission" date="2020-05" db="UniProtKB">
        <authorList>
            <consortium name="EnsemblMetazoa"/>
        </authorList>
    </citation>
    <scope>IDENTIFICATION</scope>
</reference>
<reference evidence="1 3" key="1">
    <citation type="journal article" date="2014" name="BMC Genomics">
        <title>Genome sequence of Anopheles sinensis provides insight into genetics basis of mosquito competence for malaria parasites.</title>
        <authorList>
            <person name="Zhou D."/>
            <person name="Zhang D."/>
            <person name="Ding G."/>
            <person name="Shi L."/>
            <person name="Hou Q."/>
            <person name="Ye Y."/>
            <person name="Xu Y."/>
            <person name="Zhou H."/>
            <person name="Xiong C."/>
            <person name="Li S."/>
            <person name="Yu J."/>
            <person name="Hong S."/>
            <person name="Yu X."/>
            <person name="Zou P."/>
            <person name="Chen C."/>
            <person name="Chang X."/>
            <person name="Wang W."/>
            <person name="Lv Y."/>
            <person name="Sun Y."/>
            <person name="Ma L."/>
            <person name="Shen B."/>
            <person name="Zhu C."/>
        </authorList>
    </citation>
    <scope>NUCLEOTIDE SEQUENCE [LARGE SCALE GENOMIC DNA]</scope>
</reference>
<dbReference type="VEuPathDB" id="VectorBase:ASIC021813"/>
<protein>
    <submittedName>
        <fullName evidence="1 2">Uncharacterized protein</fullName>
    </submittedName>
</protein>
<evidence type="ECO:0000313" key="2">
    <source>
        <dbReference type="EnsemblMetazoa" id="ASIC021813-PA"/>
    </source>
</evidence>